<dbReference type="GeneID" id="85352274"/>
<comment type="caution">
    <text evidence="1">The sequence shown here is derived from an EMBL/GenBank/DDBJ whole genome shotgun (WGS) entry which is preliminary data.</text>
</comment>
<organism evidence="1 2">
    <name type="scientific">Armillaria tabescens</name>
    <name type="common">Ringless honey mushroom</name>
    <name type="synonym">Agaricus tabescens</name>
    <dbReference type="NCBI Taxonomy" id="1929756"/>
    <lineage>
        <taxon>Eukaryota</taxon>
        <taxon>Fungi</taxon>
        <taxon>Dikarya</taxon>
        <taxon>Basidiomycota</taxon>
        <taxon>Agaricomycotina</taxon>
        <taxon>Agaricomycetes</taxon>
        <taxon>Agaricomycetidae</taxon>
        <taxon>Agaricales</taxon>
        <taxon>Marasmiineae</taxon>
        <taxon>Physalacriaceae</taxon>
        <taxon>Desarmillaria</taxon>
    </lineage>
</organism>
<proteinExistence type="predicted"/>
<evidence type="ECO:0000313" key="1">
    <source>
        <dbReference type="EMBL" id="KAK0467799.1"/>
    </source>
</evidence>
<protein>
    <submittedName>
        <fullName evidence="1">Uncharacterized protein</fullName>
    </submittedName>
</protein>
<evidence type="ECO:0000313" key="2">
    <source>
        <dbReference type="Proteomes" id="UP001175211"/>
    </source>
</evidence>
<dbReference type="EMBL" id="JAUEPS010000002">
    <property type="protein sequence ID" value="KAK0467799.1"/>
    <property type="molecule type" value="Genomic_DNA"/>
</dbReference>
<name>A0AA39NLE6_ARMTA</name>
<dbReference type="AlphaFoldDB" id="A0AA39NLE6"/>
<gene>
    <name evidence="1" type="ORF">EV420DRAFT_1324569</name>
</gene>
<sequence length="88" mass="9834">MDIIDKYITDEIDAGRMYGGLSIEDAEIFFGGHFRTAPMAVIDEETKFRIVHNLSAKDKSGNSTNSWLDAQEKPTKWYTAAIFADAVS</sequence>
<dbReference type="RefSeq" id="XP_060338074.1">
    <property type="nucleotide sequence ID" value="XM_060468726.1"/>
</dbReference>
<keyword evidence="2" id="KW-1185">Reference proteome</keyword>
<accession>A0AA39NLE6</accession>
<dbReference type="Proteomes" id="UP001175211">
    <property type="component" value="Unassembled WGS sequence"/>
</dbReference>
<reference evidence="1" key="1">
    <citation type="submission" date="2023-06" db="EMBL/GenBank/DDBJ databases">
        <authorList>
            <consortium name="Lawrence Berkeley National Laboratory"/>
            <person name="Ahrendt S."/>
            <person name="Sahu N."/>
            <person name="Indic B."/>
            <person name="Wong-Bajracharya J."/>
            <person name="Merenyi Z."/>
            <person name="Ke H.-M."/>
            <person name="Monk M."/>
            <person name="Kocsube S."/>
            <person name="Drula E."/>
            <person name="Lipzen A."/>
            <person name="Balint B."/>
            <person name="Henrissat B."/>
            <person name="Andreopoulos B."/>
            <person name="Martin F.M."/>
            <person name="Harder C.B."/>
            <person name="Rigling D."/>
            <person name="Ford K.L."/>
            <person name="Foster G.D."/>
            <person name="Pangilinan J."/>
            <person name="Papanicolaou A."/>
            <person name="Barry K."/>
            <person name="LaButti K."/>
            <person name="Viragh M."/>
            <person name="Koriabine M."/>
            <person name="Yan M."/>
            <person name="Riley R."/>
            <person name="Champramary S."/>
            <person name="Plett K.L."/>
            <person name="Tsai I.J."/>
            <person name="Slot J."/>
            <person name="Sipos G."/>
            <person name="Plett J."/>
            <person name="Nagy L.G."/>
            <person name="Grigoriev I.V."/>
        </authorList>
    </citation>
    <scope>NUCLEOTIDE SEQUENCE</scope>
    <source>
        <strain evidence="1">CCBAS 213</strain>
    </source>
</reference>